<evidence type="ECO:0000259" key="4">
    <source>
        <dbReference type="Pfam" id="PF01103"/>
    </source>
</evidence>
<feature type="domain" description="Bacterial surface antigen (D15)" evidence="4">
    <location>
        <begin position="41"/>
        <end position="366"/>
    </location>
</feature>
<dbReference type="Pfam" id="PF01103">
    <property type="entry name" value="Omp85"/>
    <property type="match status" value="1"/>
</dbReference>
<reference evidence="5" key="1">
    <citation type="submission" date="2019-09" db="EMBL/GenBank/DDBJ databases">
        <title>Characterisation of the sponge microbiome using genome-centric metagenomics.</title>
        <authorList>
            <person name="Engelberts J.P."/>
            <person name="Robbins S.J."/>
            <person name="De Goeij J.M."/>
            <person name="Aranda M."/>
            <person name="Bell S.C."/>
            <person name="Webster N.S."/>
        </authorList>
    </citation>
    <scope>NUCLEOTIDE SEQUENCE</scope>
    <source>
        <strain evidence="5">SB0664_bin_43</strain>
    </source>
</reference>
<dbReference type="PANTHER" id="PTHR12815">
    <property type="entry name" value="SORTING AND ASSEMBLY MACHINERY SAMM50 PROTEIN FAMILY MEMBER"/>
    <property type="match status" value="1"/>
</dbReference>
<organism evidence="5">
    <name type="scientific">Boseongicola sp. SB0664_bin_43</name>
    <dbReference type="NCBI Taxonomy" id="2604844"/>
    <lineage>
        <taxon>Bacteria</taxon>
        <taxon>Pseudomonadati</taxon>
        <taxon>Pseudomonadota</taxon>
        <taxon>Alphaproteobacteria</taxon>
        <taxon>Rhodobacterales</taxon>
        <taxon>Paracoccaceae</taxon>
        <taxon>Boseongicola</taxon>
    </lineage>
</organism>
<dbReference type="PANTHER" id="PTHR12815:SF23">
    <property type="entry name" value="OUTER MEMBRANE PROTEIN ASSEMBLY FACTOR BAMA"/>
    <property type="match status" value="1"/>
</dbReference>
<dbReference type="Gene3D" id="2.40.160.50">
    <property type="entry name" value="membrane protein fhac: a member of the omp85/tpsb transporter family"/>
    <property type="match status" value="1"/>
</dbReference>
<dbReference type="InterPro" id="IPR000184">
    <property type="entry name" value="Bac_surfAg_D15"/>
</dbReference>
<dbReference type="EMBL" id="VXRY01000199">
    <property type="protein sequence ID" value="MXY33450.1"/>
    <property type="molecule type" value="Genomic_DNA"/>
</dbReference>
<sequence>SESEIIVDVEVEEQPTGLLSFGGTYNDDSGFALAVNFSERNFLGRGQSLAFRIESGTDDARTTLSFTEPAFLGRDVSLGFSLRHVTTDFGNASYDTRVTSFSPRLGFPIGENSRLSINYQAASEELRNIAENASPIIKRDGGEGKLFRSSVGYTYTLDLLRGGLNPNRGVRLTFGQEYAGLGGDVKYVRTTARAVAERDAFNEEITLRATLEGGTLHSLGGTTSHVTDRFFLSSRQVRGFSSRGIGPRDTSASTSNDVLGGNRYVAARLEAEFPLGLPSEYGMIGSLFVDAGSLWSLDDRMGGQCDGMQDPDCELVDDSFDLRSAAGFGLLWDTPIGPLRMDFSRPLNKNELDEINTFDITISTRF</sequence>
<proteinExistence type="predicted"/>
<gene>
    <name evidence="5" type="ORF">F4Y60_05045</name>
</gene>
<evidence type="ECO:0000313" key="5">
    <source>
        <dbReference type="EMBL" id="MXY33450.1"/>
    </source>
</evidence>
<keyword evidence="2" id="KW-1134">Transmembrane beta strand</keyword>
<keyword evidence="3" id="KW-0472">Membrane</keyword>
<evidence type="ECO:0000256" key="2">
    <source>
        <dbReference type="ARBA" id="ARBA00022452"/>
    </source>
</evidence>
<evidence type="ECO:0000256" key="1">
    <source>
        <dbReference type="ARBA" id="ARBA00004370"/>
    </source>
</evidence>
<comment type="subcellular location">
    <subcellularLocation>
        <location evidence="1">Membrane</location>
    </subcellularLocation>
</comment>
<evidence type="ECO:0000256" key="3">
    <source>
        <dbReference type="ARBA" id="ARBA00023136"/>
    </source>
</evidence>
<dbReference type="AlphaFoldDB" id="A0A6B0Y133"/>
<protein>
    <submittedName>
        <fullName evidence="5">BamA/TamA family outer membrane protein</fullName>
    </submittedName>
</protein>
<accession>A0A6B0Y133</accession>
<comment type="caution">
    <text evidence="5">The sequence shown here is derived from an EMBL/GenBank/DDBJ whole genome shotgun (WGS) entry which is preliminary data.</text>
</comment>
<keyword evidence="2" id="KW-0812">Transmembrane</keyword>
<feature type="non-terminal residue" evidence="5">
    <location>
        <position position="1"/>
    </location>
</feature>
<dbReference type="InterPro" id="IPR039910">
    <property type="entry name" value="D15-like"/>
</dbReference>
<name>A0A6B0Y133_9RHOB</name>
<dbReference type="GO" id="GO:0019867">
    <property type="term" value="C:outer membrane"/>
    <property type="evidence" value="ECO:0007669"/>
    <property type="project" value="InterPro"/>
</dbReference>